<sequence>MHNLSRLLIYALVILFALIGCKTATEEDGNAGSNNESTTNLTEEEDSLGLSETETSDSDNETTQDSGDLLKLGDIGILETPIGEFEATPTSVKFVEEMDEDDPYQTPDNGTFVIIDITITNIGDEGIASEDILLARLHDLRGGGMAPYDSFDSVDNFEGVIEPDETVTGQFLFDYSIEDTYQLSFGELALDSLSNEVRWEFDLDEVE</sequence>
<evidence type="ECO:0000313" key="4">
    <source>
        <dbReference type="EMBL" id="SEO60886.1"/>
    </source>
</evidence>
<evidence type="ECO:0000256" key="1">
    <source>
        <dbReference type="ARBA" id="ARBA00022729"/>
    </source>
</evidence>
<dbReference type="OrthoDB" id="2934367at2"/>
<evidence type="ECO:0000256" key="2">
    <source>
        <dbReference type="SAM" id="MobiDB-lite"/>
    </source>
</evidence>
<evidence type="ECO:0000313" key="5">
    <source>
        <dbReference type="Proteomes" id="UP000199300"/>
    </source>
</evidence>
<dbReference type="EMBL" id="FODJ01000009">
    <property type="protein sequence ID" value="SEO60886.1"/>
    <property type="molecule type" value="Genomic_DNA"/>
</dbReference>
<dbReference type="AlphaFoldDB" id="A0A1H8R3I6"/>
<gene>
    <name evidence="4" type="ORF">SAMN04488134_109137</name>
</gene>
<dbReference type="InterPro" id="IPR029051">
    <property type="entry name" value="DUF4352"/>
</dbReference>
<dbReference type="Gene3D" id="2.60.40.1240">
    <property type="match status" value="1"/>
</dbReference>
<dbReference type="PROSITE" id="PS51257">
    <property type="entry name" value="PROKAR_LIPOPROTEIN"/>
    <property type="match status" value="1"/>
</dbReference>
<name>A0A1H8R3I6_9BACI</name>
<dbReference type="InterPro" id="IPR029050">
    <property type="entry name" value="Immunoprotect_excell_Ig-like"/>
</dbReference>
<organism evidence="4 5">
    <name type="scientific">Amphibacillus marinus</name>
    <dbReference type="NCBI Taxonomy" id="872970"/>
    <lineage>
        <taxon>Bacteria</taxon>
        <taxon>Bacillati</taxon>
        <taxon>Bacillota</taxon>
        <taxon>Bacilli</taxon>
        <taxon>Bacillales</taxon>
        <taxon>Bacillaceae</taxon>
        <taxon>Amphibacillus</taxon>
    </lineage>
</organism>
<dbReference type="STRING" id="872970.SAMN04488134_109137"/>
<dbReference type="Pfam" id="PF11611">
    <property type="entry name" value="DUF4352"/>
    <property type="match status" value="1"/>
</dbReference>
<proteinExistence type="predicted"/>
<keyword evidence="1" id="KW-0732">Signal</keyword>
<dbReference type="Proteomes" id="UP000199300">
    <property type="component" value="Unassembled WGS sequence"/>
</dbReference>
<dbReference type="RefSeq" id="WP_091498938.1">
    <property type="nucleotide sequence ID" value="NZ_FODJ01000009.1"/>
</dbReference>
<feature type="region of interest" description="Disordered" evidence="2">
    <location>
        <begin position="25"/>
        <end position="67"/>
    </location>
</feature>
<protein>
    <recommendedName>
        <fullName evidence="3">DUF4352 domain-containing protein</fullName>
    </recommendedName>
</protein>
<reference evidence="4 5" key="1">
    <citation type="submission" date="2016-10" db="EMBL/GenBank/DDBJ databases">
        <authorList>
            <person name="de Groot N.N."/>
        </authorList>
    </citation>
    <scope>NUCLEOTIDE SEQUENCE [LARGE SCALE GENOMIC DNA]</scope>
    <source>
        <strain evidence="4 5">CGMCC 1.10434</strain>
    </source>
</reference>
<evidence type="ECO:0000259" key="3">
    <source>
        <dbReference type="Pfam" id="PF11611"/>
    </source>
</evidence>
<keyword evidence="5" id="KW-1185">Reference proteome</keyword>
<feature type="domain" description="DUF4352" evidence="3">
    <location>
        <begin position="83"/>
        <end position="185"/>
    </location>
</feature>
<accession>A0A1H8R3I6</accession>